<keyword evidence="2" id="KW-1185">Reference proteome</keyword>
<name>A0ABS2NYL9_9BACI</name>
<proteinExistence type="predicted"/>
<accession>A0ABS2NYL9</accession>
<gene>
    <name evidence="1" type="ORF">JOC95_001634</name>
</gene>
<dbReference type="Proteomes" id="UP000737402">
    <property type="component" value="Unassembled WGS sequence"/>
</dbReference>
<dbReference type="RefSeq" id="WP_275580528.1">
    <property type="nucleotide sequence ID" value="NZ_JAFBED010000003.1"/>
</dbReference>
<dbReference type="EMBL" id="JAFBED010000003">
    <property type="protein sequence ID" value="MBM7619782.1"/>
    <property type="molecule type" value="Genomic_DNA"/>
</dbReference>
<evidence type="ECO:0000313" key="2">
    <source>
        <dbReference type="Proteomes" id="UP000737402"/>
    </source>
</evidence>
<reference evidence="1 2" key="1">
    <citation type="submission" date="2021-01" db="EMBL/GenBank/DDBJ databases">
        <title>Genomic Encyclopedia of Type Strains, Phase IV (KMG-IV): sequencing the most valuable type-strain genomes for metagenomic binning, comparative biology and taxonomic classification.</title>
        <authorList>
            <person name="Goeker M."/>
        </authorList>
    </citation>
    <scope>NUCLEOTIDE SEQUENCE [LARGE SCALE GENOMIC DNA]</scope>
    <source>
        <strain evidence="1 2">DSM 25879</strain>
    </source>
</reference>
<evidence type="ECO:0000313" key="1">
    <source>
        <dbReference type="EMBL" id="MBM7619782.1"/>
    </source>
</evidence>
<sequence length="42" mass="4916">MKELDQVLRNGDFEQAKDLAKRMDMEQLEDLLFMISCNLLGL</sequence>
<organism evidence="1 2">
    <name type="scientific">Sutcliffiella tianshenii</name>
    <dbReference type="NCBI Taxonomy" id="1463404"/>
    <lineage>
        <taxon>Bacteria</taxon>
        <taxon>Bacillati</taxon>
        <taxon>Bacillota</taxon>
        <taxon>Bacilli</taxon>
        <taxon>Bacillales</taxon>
        <taxon>Bacillaceae</taxon>
        <taxon>Sutcliffiella</taxon>
    </lineage>
</organism>
<comment type="caution">
    <text evidence="1">The sequence shown here is derived from an EMBL/GenBank/DDBJ whole genome shotgun (WGS) entry which is preliminary data.</text>
</comment>
<protein>
    <submittedName>
        <fullName evidence="1">Uncharacterized protein</fullName>
    </submittedName>
</protein>